<dbReference type="OrthoDB" id="414863at2759"/>
<dbReference type="InterPro" id="IPR005707">
    <property type="entry name" value="Ribosomal_uS2_euk/arc"/>
</dbReference>
<evidence type="ECO:0007829" key="7">
    <source>
        <dbReference type="PDB" id="7QCA"/>
    </source>
</evidence>
<keyword evidence="2 5" id="KW-0689">Ribosomal protein</keyword>
<evidence type="ECO:0000256" key="4">
    <source>
        <dbReference type="ARBA" id="ARBA00035256"/>
    </source>
</evidence>
<dbReference type="GO" id="GO:0003735">
    <property type="term" value="F:structural constituent of ribosome"/>
    <property type="evidence" value="ECO:0007669"/>
    <property type="project" value="InterPro"/>
</dbReference>
<organism evidence="5 6">
    <name type="scientific">Spraguea lophii (strain 42_110)</name>
    <name type="common">Microsporidian parasite</name>
    <dbReference type="NCBI Taxonomy" id="1358809"/>
    <lineage>
        <taxon>Eukaryota</taxon>
        <taxon>Fungi</taxon>
        <taxon>Fungi incertae sedis</taxon>
        <taxon>Microsporidia</taxon>
        <taxon>Spragueidae</taxon>
        <taxon>Spraguea</taxon>
    </lineage>
</organism>
<dbReference type="GO" id="GO:0006412">
    <property type="term" value="P:translation"/>
    <property type="evidence" value="ECO:0007669"/>
    <property type="project" value="InterPro"/>
</dbReference>
<evidence type="ECO:0000256" key="3">
    <source>
        <dbReference type="ARBA" id="ARBA00023274"/>
    </source>
</evidence>
<evidence type="ECO:0000313" key="5">
    <source>
        <dbReference type="EMBL" id="EPR79270.1"/>
    </source>
</evidence>
<dbReference type="STRING" id="1358809.S7W8R1"/>
<dbReference type="PANTHER" id="PTHR11489">
    <property type="entry name" value="40S RIBOSOMAL PROTEIN SA"/>
    <property type="match status" value="1"/>
</dbReference>
<reference evidence="6" key="1">
    <citation type="journal article" date="2013" name="PLoS Genet.">
        <title>The genome of Spraguea lophii and the basis of host-microsporidian interactions.</title>
        <authorList>
            <person name="Campbell S.E."/>
            <person name="Williams T.A."/>
            <person name="Yousuf A."/>
            <person name="Soanes D.M."/>
            <person name="Paszkiewicz K.H."/>
            <person name="Williams B.A.P."/>
        </authorList>
    </citation>
    <scope>NUCLEOTIDE SEQUENCE [LARGE SCALE GENOMIC DNA]</scope>
    <source>
        <strain evidence="6">42_110</strain>
    </source>
</reference>
<dbReference type="InterPro" id="IPR023591">
    <property type="entry name" value="Ribosomal_uS2_flav_dom_sf"/>
</dbReference>
<keyword evidence="6" id="KW-1185">Reference proteome</keyword>
<evidence type="ECO:0000256" key="1">
    <source>
        <dbReference type="ARBA" id="ARBA00006242"/>
    </source>
</evidence>
<dbReference type="OMA" id="WEGDAEW"/>
<dbReference type="FunFam" id="3.40.50.10490:FF:000030">
    <property type="entry name" value="30S ribosomal protein S2"/>
    <property type="match status" value="1"/>
</dbReference>
<dbReference type="PDB" id="8P60">
    <property type="method" value="EM"/>
    <property type="resolution" value="14.30 A"/>
    <property type="chains" value="RA0/SA0=1-233"/>
</dbReference>
<dbReference type="EMDB" id="EMD-17457"/>
<gene>
    <name evidence="5" type="ORF">SLOPH_25</name>
</gene>
<dbReference type="Pfam" id="PF00318">
    <property type="entry name" value="Ribosomal_S2"/>
    <property type="match status" value="2"/>
</dbReference>
<name>S7W8R1_SPRLO</name>
<dbReference type="FunCoup" id="S7W8R1">
    <property type="interactions" value="174"/>
</dbReference>
<keyword evidence="3" id="KW-0687">Ribonucleoprotein</keyword>
<protein>
    <recommendedName>
        <fullName evidence="4">Small ribosomal subunit protein uS2</fullName>
    </recommendedName>
</protein>
<dbReference type="InterPro" id="IPR001865">
    <property type="entry name" value="Ribosomal_uS2"/>
</dbReference>
<dbReference type="HOGENOM" id="CLU_058171_2_0_1"/>
<dbReference type="Proteomes" id="UP000014978">
    <property type="component" value="Unassembled WGS sequence"/>
</dbReference>
<proteinExistence type="evidence at protein level"/>
<evidence type="ECO:0000256" key="2">
    <source>
        <dbReference type="ARBA" id="ARBA00022980"/>
    </source>
</evidence>
<evidence type="ECO:0007829" key="8">
    <source>
        <dbReference type="PDB" id="8P5D"/>
    </source>
</evidence>
<keyword evidence="7 8" id="KW-0002">3D-structure</keyword>
<sequence>MAVRVVPLSDKVAKAMVQCCCHLGGVTSSTSLKEYIFGKREEDKVNIIDIKKMWEKLNLAARMICSIPNPKDIVVVSSKDFGRKAVIKFAESIGATAVTGRFIPGSFSNYEIKGVREPRLVLVSDCFADKQVVKEASYVNAPCIAFCNTDNDIEFVDMVIPMNNRSQSAIGAGFCILSKLVNYMKGNIDKVEDKLRDHIELYTYRDSDELEQLYQEQKIEEEADMVLKDESDE</sequence>
<reference evidence="7 8" key="2">
    <citation type="journal article" date="2023" name="Nat. Microbiol.">
        <title>CryoEM reveals that ribosomes in microsporidian spores are locked in a dimeric hibernating state.</title>
        <authorList>
            <person name="McLaren M."/>
            <person name="Conners R."/>
            <person name="Isupov M.N."/>
            <person name="Gil-Diez P."/>
            <person name="Gambelli L."/>
            <person name="Gold V.A.M."/>
            <person name="Walter A."/>
            <person name="Connell S.R."/>
            <person name="Williams B."/>
            <person name="Daum B."/>
        </authorList>
    </citation>
    <scope>STRUCTURE BY ELECTRON MICROSCOPY (2.79 ANGSTROMS)</scope>
</reference>
<dbReference type="PRINTS" id="PR00395">
    <property type="entry name" value="RIBOSOMALS2"/>
</dbReference>
<dbReference type="EMDB" id="EMD-13892"/>
<dbReference type="GO" id="GO:0015935">
    <property type="term" value="C:small ribosomal subunit"/>
    <property type="evidence" value="ECO:0007669"/>
    <property type="project" value="InterPro"/>
</dbReference>
<dbReference type="PDB" id="7QCA">
    <property type="method" value="EM"/>
    <property type="resolution" value="2.79 A"/>
    <property type="chains" value="SA0=1-233"/>
</dbReference>
<comment type="caution">
    <text evidence="5">The sequence shown here is derived from an EMBL/GenBank/DDBJ whole genome shotgun (WGS) entry which is preliminary data.</text>
</comment>
<dbReference type="Gene3D" id="3.40.50.10490">
    <property type="entry name" value="Glucose-6-phosphate isomerase like protein, domain 1"/>
    <property type="match status" value="1"/>
</dbReference>
<dbReference type="AlphaFoldDB" id="S7W8R1"/>
<dbReference type="SUPFAM" id="SSF52313">
    <property type="entry name" value="Ribosomal protein S2"/>
    <property type="match status" value="1"/>
</dbReference>
<dbReference type="EMBL" id="ATCN01000317">
    <property type="protein sequence ID" value="EPR79270.1"/>
    <property type="molecule type" value="Genomic_DNA"/>
</dbReference>
<accession>S7W8R1</accession>
<dbReference type="VEuPathDB" id="MicrosporidiaDB:SLOPH_25"/>
<dbReference type="PDB" id="8P5D">
    <property type="method" value="EM"/>
    <property type="resolution" value="10.80 A"/>
    <property type="chains" value="SA0=1-233"/>
</dbReference>
<dbReference type="EMDB" id="EMD-17448"/>
<evidence type="ECO:0000313" key="6">
    <source>
        <dbReference type="Proteomes" id="UP000014978"/>
    </source>
</evidence>
<dbReference type="InParanoid" id="S7W8R1"/>
<comment type="similarity">
    <text evidence="1">Belongs to the universal ribosomal protein uS2 family.</text>
</comment>